<dbReference type="Proteomes" id="UP000198649">
    <property type="component" value="Unassembled WGS sequence"/>
</dbReference>
<reference evidence="1 2" key="1">
    <citation type="submission" date="2016-10" db="EMBL/GenBank/DDBJ databases">
        <authorList>
            <person name="de Groot N.N."/>
        </authorList>
    </citation>
    <scope>NUCLEOTIDE SEQUENCE [LARGE SCALE GENOMIC DNA]</scope>
    <source>
        <strain evidence="1 2">CGMCC 1.11156</strain>
    </source>
</reference>
<evidence type="ECO:0000313" key="2">
    <source>
        <dbReference type="Proteomes" id="UP000198649"/>
    </source>
</evidence>
<keyword evidence="2" id="KW-1185">Reference proteome</keyword>
<dbReference type="OrthoDB" id="158697at2"/>
<protein>
    <recommendedName>
        <fullName evidence="3">PIN domain-containing protein</fullName>
    </recommendedName>
</protein>
<dbReference type="EMBL" id="FOQG01000025">
    <property type="protein sequence ID" value="SFJ33181.1"/>
    <property type="molecule type" value="Genomic_DNA"/>
</dbReference>
<dbReference type="SUPFAM" id="SSF88723">
    <property type="entry name" value="PIN domain-like"/>
    <property type="match status" value="1"/>
</dbReference>
<evidence type="ECO:0008006" key="3">
    <source>
        <dbReference type="Google" id="ProtNLM"/>
    </source>
</evidence>
<sequence>MPANPVIFIDTSVFANLIEVNGNSQDRASVLEQFDAFVNSGARFVLPITTIVETGNLIFYAGGDPRPAAERLVGALSAAQEVNPPWTVRAVDWDLGFVAALIDGDSTGSSLVDLISDKRMASGDVAILVERDRFRDETAYTDVRVWSLDSQLQAFG</sequence>
<proteinExistence type="predicted"/>
<accession>A0A1I3QIT5</accession>
<name>A0A1I3QIT5_9ACTN</name>
<gene>
    <name evidence="1" type="ORF">SAMN05216561_12533</name>
</gene>
<dbReference type="RefSeq" id="WP_147095101.1">
    <property type="nucleotide sequence ID" value="NZ_BKAF01000035.1"/>
</dbReference>
<evidence type="ECO:0000313" key="1">
    <source>
        <dbReference type="EMBL" id="SFJ33181.1"/>
    </source>
</evidence>
<organism evidence="1 2">
    <name type="scientific">Nocardioides psychrotolerans</name>
    <dbReference type="NCBI Taxonomy" id="1005945"/>
    <lineage>
        <taxon>Bacteria</taxon>
        <taxon>Bacillati</taxon>
        <taxon>Actinomycetota</taxon>
        <taxon>Actinomycetes</taxon>
        <taxon>Propionibacteriales</taxon>
        <taxon>Nocardioidaceae</taxon>
        <taxon>Nocardioides</taxon>
    </lineage>
</organism>
<dbReference type="InterPro" id="IPR029060">
    <property type="entry name" value="PIN-like_dom_sf"/>
</dbReference>
<dbReference type="AlphaFoldDB" id="A0A1I3QIT5"/>
<dbReference type="STRING" id="1005945.SAMN05216561_12533"/>